<dbReference type="PANTHER" id="PTHR36832:SF1">
    <property type="entry name" value="SLR1174 PROTEIN"/>
    <property type="match status" value="1"/>
</dbReference>
<dbReference type="EMBL" id="VTEG01000004">
    <property type="protein sequence ID" value="TYR99845.1"/>
    <property type="molecule type" value="Genomic_DNA"/>
</dbReference>
<proteinExistence type="predicted"/>
<keyword evidence="1" id="KW-0472">Membrane</keyword>
<name>A0A5D4MFN1_9BACI</name>
<gene>
    <name evidence="2" type="ORF">FZC84_08500</name>
</gene>
<feature type="transmembrane region" description="Helical" evidence="1">
    <location>
        <begin position="171"/>
        <end position="191"/>
    </location>
</feature>
<dbReference type="Proteomes" id="UP000325182">
    <property type="component" value="Unassembled WGS sequence"/>
</dbReference>
<protein>
    <recommendedName>
        <fullName evidence="4">ABC transporter permease</fullName>
    </recommendedName>
</protein>
<feature type="transmembrane region" description="Helical" evidence="1">
    <location>
        <begin position="203"/>
        <end position="231"/>
    </location>
</feature>
<comment type="caution">
    <text evidence="2">The sequence shown here is derived from an EMBL/GenBank/DDBJ whole genome shotgun (WGS) entry which is preliminary data.</text>
</comment>
<feature type="transmembrane region" description="Helical" evidence="1">
    <location>
        <begin position="243"/>
        <end position="269"/>
    </location>
</feature>
<evidence type="ECO:0000256" key="1">
    <source>
        <dbReference type="SAM" id="Phobius"/>
    </source>
</evidence>
<feature type="transmembrane region" description="Helical" evidence="1">
    <location>
        <begin position="121"/>
        <end position="138"/>
    </location>
</feature>
<organism evidence="2 3">
    <name type="scientific">Rossellomorea vietnamensis</name>
    <dbReference type="NCBI Taxonomy" id="218284"/>
    <lineage>
        <taxon>Bacteria</taxon>
        <taxon>Bacillati</taxon>
        <taxon>Bacillota</taxon>
        <taxon>Bacilli</taxon>
        <taxon>Bacillales</taxon>
        <taxon>Bacillaceae</taxon>
        <taxon>Rossellomorea</taxon>
    </lineage>
</organism>
<feature type="transmembrane region" description="Helical" evidence="1">
    <location>
        <begin position="84"/>
        <end position="106"/>
    </location>
</feature>
<sequence length="324" mass="36908">MKSMERSLYEFQARESLPLQPDCSPTIPSLILPLKIHPSIVRLNNYTNRRWYKLMNSSGVLNSLRLIKGYAVWKTMDVFSWRSFMYLLVFSQIITPLVSLLVWQAVTAQEQTVNDWSSAEFLIYYLAIIMVRQLTVSYEHHMLGMNIYSGEITSLLLKPHHLLYSVIGENLAVKIVSYTVSIPLIILLWISFSPTSLPSLSNIMLFILTVINASILRFLWLYLLTLTAFWTEKTHSLVNAGEVVIFLIGGEVAPLFLINGVFGEIAYYLPFYGMLGFPAETLIGIKGVSLSHGLLLQYGWMFILLLLCTWVYKKGIKRYSALGG</sequence>
<dbReference type="AlphaFoldDB" id="A0A5D4MFN1"/>
<evidence type="ECO:0000313" key="3">
    <source>
        <dbReference type="Proteomes" id="UP000325182"/>
    </source>
</evidence>
<dbReference type="PANTHER" id="PTHR36832">
    <property type="entry name" value="SLR1174 PROTEIN-RELATED"/>
    <property type="match status" value="1"/>
</dbReference>
<keyword evidence="1" id="KW-0812">Transmembrane</keyword>
<dbReference type="InterPro" id="IPR010390">
    <property type="entry name" value="ABC-2_transporter-like"/>
</dbReference>
<evidence type="ECO:0000313" key="2">
    <source>
        <dbReference type="EMBL" id="TYR99845.1"/>
    </source>
</evidence>
<feature type="transmembrane region" description="Helical" evidence="1">
    <location>
        <begin position="289"/>
        <end position="312"/>
    </location>
</feature>
<dbReference type="Pfam" id="PF06182">
    <property type="entry name" value="ABC2_membrane_6"/>
    <property type="match status" value="1"/>
</dbReference>
<evidence type="ECO:0008006" key="4">
    <source>
        <dbReference type="Google" id="ProtNLM"/>
    </source>
</evidence>
<accession>A0A5D4MFN1</accession>
<keyword evidence="1" id="KW-1133">Transmembrane helix</keyword>
<reference evidence="2 3" key="1">
    <citation type="submission" date="2019-08" db="EMBL/GenBank/DDBJ databases">
        <title>Bacillus genomes from the desert of Cuatro Cienegas, Coahuila.</title>
        <authorList>
            <person name="Olmedo-Alvarez G."/>
        </authorList>
    </citation>
    <scope>NUCLEOTIDE SEQUENCE [LARGE SCALE GENOMIC DNA]</scope>
    <source>
        <strain evidence="2 3">CH128b_4D</strain>
    </source>
</reference>